<dbReference type="Proteomes" id="UP000199517">
    <property type="component" value="Unassembled WGS sequence"/>
</dbReference>
<dbReference type="STRING" id="32040.SAMN04489710_106174"/>
<feature type="compositionally biased region" description="Low complexity" evidence="1">
    <location>
        <begin position="184"/>
        <end position="194"/>
    </location>
</feature>
<feature type="compositionally biased region" description="Low complexity" evidence="1">
    <location>
        <begin position="60"/>
        <end position="72"/>
    </location>
</feature>
<accession>A0A1I1VGA9</accession>
<feature type="region of interest" description="Disordered" evidence="1">
    <location>
        <begin position="46"/>
        <end position="129"/>
    </location>
</feature>
<reference evidence="3" key="1">
    <citation type="submission" date="2016-10" db="EMBL/GenBank/DDBJ databases">
        <authorList>
            <person name="Varghese N."/>
            <person name="Submissions S."/>
        </authorList>
    </citation>
    <scope>NUCLEOTIDE SEQUENCE [LARGE SCALE GENOMIC DNA]</scope>
    <source>
        <strain evidence="3">DSM 7481</strain>
    </source>
</reference>
<sequence length="410" mass="42197">MPRRALAVLTALVIALHALALLGLPHWSGGTGRGTPERMAFHTRMVVPEAPPPPPPEPAAAPAAPAAPAAEPAPAPRKRPAPVRKARPAPAPAPAPAEEPAPTPAPTADAAPAGDADAPAMAAAAPAPEEPVPSASIAAAAAAQAAAQAASAVASAPATAATTPPEPAASQPDDMRSAGVDIRPPGGTAAAADTTPPPVRLPAPVRLTFDVSGQAKKFDYRASATLAWRHDGARYEARQEVKAFLIGSRSQTSTGLVTPTGLQPERFGDKARSEQAAHFDFAAGRATFSANTPPAAIAAGAQDRLSVFIQLGALLSAAPERYPDGTHITLTTVGARNADRWTFTIEGTDTLDLPIGPTPALRLQRLPRRDYDQKAELWLAPSLGFLPARIRITQSNGDYVDLRLAGRENP</sequence>
<dbReference type="InterPro" id="IPR021457">
    <property type="entry name" value="DUF3108"/>
</dbReference>
<dbReference type="AlphaFoldDB" id="A0A1I1VGA9"/>
<name>A0A1I1VGA9_9BURK</name>
<proteinExistence type="predicted"/>
<gene>
    <name evidence="2" type="ORF">SAMN04489710_106174</name>
</gene>
<dbReference type="OrthoDB" id="8526020at2"/>
<feature type="region of interest" description="Disordered" evidence="1">
    <location>
        <begin position="157"/>
        <end position="201"/>
    </location>
</feature>
<evidence type="ECO:0008006" key="4">
    <source>
        <dbReference type="Google" id="ProtNLM"/>
    </source>
</evidence>
<keyword evidence="3" id="KW-1185">Reference proteome</keyword>
<dbReference type="Pfam" id="PF11306">
    <property type="entry name" value="DUF3108"/>
    <property type="match status" value="1"/>
</dbReference>
<feature type="compositionally biased region" description="Low complexity" evidence="1">
    <location>
        <begin position="106"/>
        <end position="129"/>
    </location>
</feature>
<evidence type="ECO:0000313" key="2">
    <source>
        <dbReference type="EMBL" id="SFD80123.1"/>
    </source>
</evidence>
<feature type="compositionally biased region" description="Pro residues" evidence="1">
    <location>
        <begin position="89"/>
        <end position="105"/>
    </location>
</feature>
<evidence type="ECO:0000313" key="3">
    <source>
        <dbReference type="Proteomes" id="UP000199517"/>
    </source>
</evidence>
<protein>
    <recommendedName>
        <fullName evidence="4">DUF3108 domain-containing protein</fullName>
    </recommendedName>
</protein>
<evidence type="ECO:0000256" key="1">
    <source>
        <dbReference type="SAM" id="MobiDB-lite"/>
    </source>
</evidence>
<organism evidence="2 3">
    <name type="scientific">Paracidovorax konjaci</name>
    <dbReference type="NCBI Taxonomy" id="32040"/>
    <lineage>
        <taxon>Bacteria</taxon>
        <taxon>Pseudomonadati</taxon>
        <taxon>Pseudomonadota</taxon>
        <taxon>Betaproteobacteria</taxon>
        <taxon>Burkholderiales</taxon>
        <taxon>Comamonadaceae</taxon>
        <taxon>Paracidovorax</taxon>
    </lineage>
</organism>
<dbReference type="RefSeq" id="WP_092952195.1">
    <property type="nucleotide sequence ID" value="NZ_FOMQ01000006.1"/>
</dbReference>
<feature type="compositionally biased region" description="Basic residues" evidence="1">
    <location>
        <begin position="76"/>
        <end position="87"/>
    </location>
</feature>
<feature type="compositionally biased region" description="Pro residues" evidence="1">
    <location>
        <begin position="49"/>
        <end position="59"/>
    </location>
</feature>
<dbReference type="EMBL" id="FOMQ01000006">
    <property type="protein sequence ID" value="SFD80123.1"/>
    <property type="molecule type" value="Genomic_DNA"/>
</dbReference>
<feature type="compositionally biased region" description="Low complexity" evidence="1">
    <location>
        <begin position="157"/>
        <end position="172"/>
    </location>
</feature>